<protein>
    <submittedName>
        <fullName evidence="2">Uncharacterized protein</fullName>
    </submittedName>
</protein>
<keyword evidence="3" id="KW-1185">Reference proteome</keyword>
<accession>A0A8J5JT32</accession>
<name>A0A8J5JT32_HOMAM</name>
<dbReference type="EMBL" id="JAHLQT010031306">
    <property type="protein sequence ID" value="KAG7160529.1"/>
    <property type="molecule type" value="Genomic_DNA"/>
</dbReference>
<proteinExistence type="predicted"/>
<gene>
    <name evidence="2" type="ORF">Hamer_G001809</name>
</gene>
<dbReference type="AlphaFoldDB" id="A0A8J5JT32"/>
<comment type="caution">
    <text evidence="2">The sequence shown here is derived from an EMBL/GenBank/DDBJ whole genome shotgun (WGS) entry which is preliminary data.</text>
</comment>
<reference evidence="2" key="1">
    <citation type="journal article" date="2021" name="Sci. Adv.">
        <title>The American lobster genome reveals insights on longevity, neural, and immune adaptations.</title>
        <authorList>
            <person name="Polinski J.M."/>
            <person name="Zimin A.V."/>
            <person name="Clark K.F."/>
            <person name="Kohn A.B."/>
            <person name="Sadowski N."/>
            <person name="Timp W."/>
            <person name="Ptitsyn A."/>
            <person name="Khanna P."/>
            <person name="Romanova D.Y."/>
            <person name="Williams P."/>
            <person name="Greenwood S.J."/>
            <person name="Moroz L.L."/>
            <person name="Walt D.R."/>
            <person name="Bodnar A.G."/>
        </authorList>
    </citation>
    <scope>NUCLEOTIDE SEQUENCE</scope>
    <source>
        <strain evidence="2">GMGI-L3</strain>
    </source>
</reference>
<dbReference type="Proteomes" id="UP000747542">
    <property type="component" value="Unassembled WGS sequence"/>
</dbReference>
<sequence length="99" mass="11009">MSDSSAVRTFSVMEVVVSCNCFKTGVRTRTPSLTLPGNKFATWEHSHTAETLPSEDGIIEEVTPSEHSKQTTPGCDANKEGPMQQTRLHRKLVLDYDEQ</sequence>
<evidence type="ECO:0000313" key="3">
    <source>
        <dbReference type="Proteomes" id="UP000747542"/>
    </source>
</evidence>
<evidence type="ECO:0000256" key="1">
    <source>
        <dbReference type="SAM" id="MobiDB-lite"/>
    </source>
</evidence>
<organism evidence="2 3">
    <name type="scientific">Homarus americanus</name>
    <name type="common">American lobster</name>
    <dbReference type="NCBI Taxonomy" id="6706"/>
    <lineage>
        <taxon>Eukaryota</taxon>
        <taxon>Metazoa</taxon>
        <taxon>Ecdysozoa</taxon>
        <taxon>Arthropoda</taxon>
        <taxon>Crustacea</taxon>
        <taxon>Multicrustacea</taxon>
        <taxon>Malacostraca</taxon>
        <taxon>Eumalacostraca</taxon>
        <taxon>Eucarida</taxon>
        <taxon>Decapoda</taxon>
        <taxon>Pleocyemata</taxon>
        <taxon>Astacidea</taxon>
        <taxon>Nephropoidea</taxon>
        <taxon>Nephropidae</taxon>
        <taxon>Homarus</taxon>
    </lineage>
</organism>
<feature type="region of interest" description="Disordered" evidence="1">
    <location>
        <begin position="64"/>
        <end position="87"/>
    </location>
</feature>
<evidence type="ECO:0000313" key="2">
    <source>
        <dbReference type="EMBL" id="KAG7160529.1"/>
    </source>
</evidence>